<gene>
    <name evidence="1" type="ORF">BST23_23100</name>
</gene>
<proteinExistence type="predicted"/>
<sequence length="65" mass="6892">MSSDCRDCRAGLEHCHGTVIHHAADRAECTEPDCGAPEVVHTFRIDCEAVGCTCAVVVVSAHRVG</sequence>
<evidence type="ECO:0000313" key="2">
    <source>
        <dbReference type="Proteomes" id="UP000192772"/>
    </source>
</evidence>
<accession>A0A1A0QKN6</accession>
<reference evidence="1 2" key="1">
    <citation type="submission" date="2017-02" db="EMBL/GenBank/DDBJ databases">
        <title>The new phylogeny of genus Mycobacterium.</title>
        <authorList>
            <person name="Tortoli E."/>
            <person name="Trovato A."/>
            <person name="Cirillo D.M."/>
        </authorList>
    </citation>
    <scope>NUCLEOTIDE SEQUENCE [LARGE SCALE GENOMIC DNA]</scope>
    <source>
        <strain evidence="1 2">FI-09383</strain>
    </source>
</reference>
<protein>
    <submittedName>
        <fullName evidence="1">Uncharacterized protein</fullName>
    </submittedName>
</protein>
<dbReference type="AlphaFoldDB" id="A0A0M2Z9V8"/>
<organism evidence="1 2">
    <name type="scientific">Mycolicibacterium elephantis</name>
    <dbReference type="NCBI Taxonomy" id="81858"/>
    <lineage>
        <taxon>Bacteria</taxon>
        <taxon>Bacillati</taxon>
        <taxon>Actinomycetota</taxon>
        <taxon>Actinomycetes</taxon>
        <taxon>Mycobacteriales</taxon>
        <taxon>Mycobacteriaceae</taxon>
        <taxon>Mycolicibacterium</taxon>
    </lineage>
</organism>
<evidence type="ECO:0000313" key="1">
    <source>
        <dbReference type="EMBL" id="ORA60146.1"/>
    </source>
</evidence>
<name>A0A0M2Z9V8_9MYCO</name>
<dbReference type="RefSeq" id="WP_046754828.1">
    <property type="nucleotide sequence ID" value="NZ_JBCGVB010000001.1"/>
</dbReference>
<accession>A0A0M2Z9V8</accession>
<dbReference type="Proteomes" id="UP000192772">
    <property type="component" value="Unassembled WGS sequence"/>
</dbReference>
<comment type="caution">
    <text evidence="1">The sequence shown here is derived from an EMBL/GenBank/DDBJ whole genome shotgun (WGS) entry which is preliminary data.</text>
</comment>
<dbReference type="EMBL" id="MVHP01000038">
    <property type="protein sequence ID" value="ORA60146.1"/>
    <property type="molecule type" value="Genomic_DNA"/>
</dbReference>
<dbReference type="OrthoDB" id="3629104at2"/>